<reference evidence="2 3" key="1">
    <citation type="submission" date="2019-06" db="EMBL/GenBank/DDBJ databases">
        <title>Genomic Encyclopedia of Type Strains, Phase IV (KMG-V): Genome sequencing to study the core and pangenomes of soil and plant-associated prokaryotes.</title>
        <authorList>
            <person name="Whitman W."/>
        </authorList>
    </citation>
    <scope>NUCLEOTIDE SEQUENCE [LARGE SCALE GENOMIC DNA]</scope>
    <source>
        <strain evidence="2 3">BR 12005</strain>
    </source>
</reference>
<accession>A0A560JQB4</accession>
<proteinExistence type="predicted"/>
<evidence type="ECO:0000256" key="1">
    <source>
        <dbReference type="SAM" id="MobiDB-lite"/>
    </source>
</evidence>
<feature type="region of interest" description="Disordered" evidence="1">
    <location>
        <begin position="168"/>
        <end position="193"/>
    </location>
</feature>
<dbReference type="Proteomes" id="UP000320516">
    <property type="component" value="Unassembled WGS sequence"/>
</dbReference>
<protein>
    <submittedName>
        <fullName evidence="2">Uncharacterized protein</fullName>
    </submittedName>
</protein>
<comment type="caution">
    <text evidence="2">The sequence shown here is derived from an EMBL/GenBank/DDBJ whole genome shotgun (WGS) entry which is preliminary data.</text>
</comment>
<evidence type="ECO:0000313" key="3">
    <source>
        <dbReference type="Proteomes" id="UP000320516"/>
    </source>
</evidence>
<organism evidence="2 3">
    <name type="scientific">Nitrospirillum amazonense</name>
    <dbReference type="NCBI Taxonomy" id="28077"/>
    <lineage>
        <taxon>Bacteria</taxon>
        <taxon>Pseudomonadati</taxon>
        <taxon>Pseudomonadota</taxon>
        <taxon>Alphaproteobacteria</taxon>
        <taxon>Rhodospirillales</taxon>
        <taxon>Azospirillaceae</taxon>
        <taxon>Nitrospirillum</taxon>
    </lineage>
</organism>
<sequence>MIALMLTLLAVVVTAGLTGERAWTRVSEAKTRRRQALNRQREQSQRIRRLARATYSLKQQRRHIQLTMETLQDECARLEQDIKRIARPENRIFVLEERRNPADAAWIATVEVGGTVADSALPAAVPWQRRRFLLWAGDDEGARARLERRFPHGSGFRVSQLMLRPSHTAAAPPAATGGGLETRAAKAARLTAS</sequence>
<dbReference type="EMBL" id="VITV01000005">
    <property type="protein sequence ID" value="TWB73302.1"/>
    <property type="molecule type" value="Genomic_DNA"/>
</dbReference>
<name>A0A560JQB4_9PROT</name>
<dbReference type="RefSeq" id="WP_145611343.1">
    <property type="nucleotide sequence ID" value="NZ_JARPAF010000002.1"/>
</dbReference>
<evidence type="ECO:0000313" key="2">
    <source>
        <dbReference type="EMBL" id="TWB73302.1"/>
    </source>
</evidence>
<dbReference type="AlphaFoldDB" id="A0A560JQB4"/>
<gene>
    <name evidence="2" type="ORF">FBZ87_105222</name>
</gene>